<evidence type="ECO:0000313" key="2">
    <source>
        <dbReference type="EMBL" id="RFM30740.1"/>
    </source>
</evidence>
<keyword evidence="1" id="KW-0812">Transmembrane</keyword>
<evidence type="ECO:0000256" key="1">
    <source>
        <dbReference type="SAM" id="Phobius"/>
    </source>
</evidence>
<name>A0A3E1NS51_9BACT</name>
<dbReference type="AlphaFoldDB" id="A0A3E1NS51"/>
<reference evidence="2 3" key="1">
    <citation type="submission" date="2018-08" db="EMBL/GenBank/DDBJ databases">
        <title>Chitinophaga sp. K20C18050901, a novel bacterium isolated from forest soil.</title>
        <authorList>
            <person name="Wang C."/>
        </authorList>
    </citation>
    <scope>NUCLEOTIDE SEQUENCE [LARGE SCALE GENOMIC DNA]</scope>
    <source>
        <strain evidence="2 3">K20C18050901</strain>
    </source>
</reference>
<keyword evidence="3" id="KW-1185">Reference proteome</keyword>
<evidence type="ECO:0000313" key="3">
    <source>
        <dbReference type="Proteomes" id="UP000261174"/>
    </source>
</evidence>
<gene>
    <name evidence="2" type="ORF">DXN04_32005</name>
</gene>
<organism evidence="2 3">
    <name type="scientific">Chitinophaga silvisoli</name>
    <dbReference type="NCBI Taxonomy" id="2291814"/>
    <lineage>
        <taxon>Bacteria</taxon>
        <taxon>Pseudomonadati</taxon>
        <taxon>Bacteroidota</taxon>
        <taxon>Chitinophagia</taxon>
        <taxon>Chitinophagales</taxon>
        <taxon>Chitinophagaceae</taxon>
        <taxon>Chitinophaga</taxon>
    </lineage>
</organism>
<proteinExistence type="predicted"/>
<keyword evidence="1" id="KW-0472">Membrane</keyword>
<protein>
    <submittedName>
        <fullName evidence="2">Uncharacterized protein</fullName>
    </submittedName>
</protein>
<dbReference type="Proteomes" id="UP000261174">
    <property type="component" value="Unassembled WGS sequence"/>
</dbReference>
<keyword evidence="1" id="KW-1133">Transmembrane helix</keyword>
<dbReference type="RefSeq" id="WP_116857500.1">
    <property type="nucleotide sequence ID" value="NZ_QTJV01000019.1"/>
</dbReference>
<dbReference type="EMBL" id="QTJV01000019">
    <property type="protein sequence ID" value="RFM30740.1"/>
    <property type="molecule type" value="Genomic_DNA"/>
</dbReference>
<feature type="transmembrane region" description="Helical" evidence="1">
    <location>
        <begin position="101"/>
        <end position="119"/>
    </location>
</feature>
<dbReference type="OrthoDB" id="9866566at2"/>
<feature type="transmembrane region" description="Helical" evidence="1">
    <location>
        <begin position="125"/>
        <end position="146"/>
    </location>
</feature>
<accession>A0A3E1NS51</accession>
<comment type="caution">
    <text evidence="2">The sequence shown here is derived from an EMBL/GenBank/DDBJ whole genome shotgun (WGS) entry which is preliminary data.</text>
</comment>
<sequence>MDIKLFPIKSWQVSTKLNKEEILKKVSDLTVSKSWKISMKGLFNNVSFTSQPTHDGFILVIGNYGLSYAKNPLRPPVDVRFANENNLTLLNCTHKLSNGTFARLAMFYSIFIIISYFMGFKDKDWVGIVIPLGIIVVHYCLVLYNFNKQLFNYEFFIAELVKD</sequence>